<accession>A0ABN8ILB2</accession>
<dbReference type="EMBL" id="OW152838">
    <property type="protein sequence ID" value="CAH2059059.1"/>
    <property type="molecule type" value="Genomic_DNA"/>
</dbReference>
<evidence type="ECO:0000313" key="1">
    <source>
        <dbReference type="EMBL" id="CAH2059059.1"/>
    </source>
</evidence>
<protein>
    <submittedName>
        <fullName evidence="1">Uncharacterized protein</fullName>
    </submittedName>
</protein>
<keyword evidence="2" id="KW-1185">Reference proteome</keyword>
<organism evidence="1 2">
    <name type="scientific">Iphiclides podalirius</name>
    <name type="common">scarce swallowtail</name>
    <dbReference type="NCBI Taxonomy" id="110791"/>
    <lineage>
        <taxon>Eukaryota</taxon>
        <taxon>Metazoa</taxon>
        <taxon>Ecdysozoa</taxon>
        <taxon>Arthropoda</taxon>
        <taxon>Hexapoda</taxon>
        <taxon>Insecta</taxon>
        <taxon>Pterygota</taxon>
        <taxon>Neoptera</taxon>
        <taxon>Endopterygota</taxon>
        <taxon>Lepidoptera</taxon>
        <taxon>Glossata</taxon>
        <taxon>Ditrysia</taxon>
        <taxon>Papilionoidea</taxon>
        <taxon>Papilionidae</taxon>
        <taxon>Papilioninae</taxon>
        <taxon>Iphiclides</taxon>
    </lineage>
</organism>
<dbReference type="Proteomes" id="UP000837857">
    <property type="component" value="Chromosome 26"/>
</dbReference>
<evidence type="ECO:0000313" key="2">
    <source>
        <dbReference type="Proteomes" id="UP000837857"/>
    </source>
</evidence>
<name>A0ABN8ILB2_9NEOP</name>
<reference evidence="1" key="1">
    <citation type="submission" date="2022-03" db="EMBL/GenBank/DDBJ databases">
        <authorList>
            <person name="Martin H S."/>
        </authorList>
    </citation>
    <scope>NUCLEOTIDE SEQUENCE</scope>
</reference>
<proteinExistence type="predicted"/>
<sequence length="72" mass="8106">MKVWHYMPNSTNKRQTFEFANPSALCQPSVVQSGVQPSQTPVSESGIEELYRAIFSLMSRNCTGLFYNVKSS</sequence>
<feature type="non-terminal residue" evidence="1">
    <location>
        <position position="72"/>
    </location>
</feature>
<gene>
    <name evidence="1" type="ORF">IPOD504_LOCUS10699</name>
</gene>